<reference evidence="2" key="1">
    <citation type="journal article" date="2019" name="Int. J. Syst. Evol. Microbiol.">
        <title>The Global Catalogue of Microorganisms (GCM) 10K type strain sequencing project: providing services to taxonomists for standard genome sequencing and annotation.</title>
        <authorList>
            <consortium name="The Broad Institute Genomics Platform"/>
            <consortium name="The Broad Institute Genome Sequencing Center for Infectious Disease"/>
            <person name="Wu L."/>
            <person name="Ma J."/>
        </authorList>
    </citation>
    <scope>NUCLEOTIDE SEQUENCE [LARGE SCALE GENOMIC DNA]</scope>
    <source>
        <strain evidence="2">CGMCC 1.10759</strain>
    </source>
</reference>
<evidence type="ECO:0000313" key="2">
    <source>
        <dbReference type="Proteomes" id="UP001595904"/>
    </source>
</evidence>
<sequence>MRSRVERLLRFGDVPQREDQQGSLDIDTRVDPEVAIPHPNKSIVEFLDFVSDVVPDGDVYLFGGVLRDVALFGYRGFASDLDLVVEGDWDHCVKYLASLGAHQNKFGGFRLDVAGWPVDIWNATDTWAIRQGLVRYHGIASLTETTVLNWDAILMNWRTGAFVCREGYLEDLRERTLDVVLVANPNPLGMIVRVFRHLCSKEARRVTSAAAKFLTESTTRYSYTDIVNAERRSYGNSMIKRDTYKLFEQMNDSEATSFSLGAIEIHRGELQLV</sequence>
<dbReference type="Proteomes" id="UP001595904">
    <property type="component" value="Unassembled WGS sequence"/>
</dbReference>
<protein>
    <submittedName>
        <fullName evidence="1">Nucleotidyltransferase domain-containing protein</fullName>
    </submittedName>
</protein>
<gene>
    <name evidence="1" type="ORF">ACFPN2_17035</name>
</gene>
<name>A0ABV8SUU8_9GAMM</name>
<evidence type="ECO:0000313" key="1">
    <source>
        <dbReference type="EMBL" id="MFC4310802.1"/>
    </source>
</evidence>
<comment type="caution">
    <text evidence="1">The sequence shown here is derived from an EMBL/GenBank/DDBJ whole genome shotgun (WGS) entry which is preliminary data.</text>
</comment>
<keyword evidence="2" id="KW-1185">Reference proteome</keyword>
<dbReference type="EMBL" id="JBHSDU010000003">
    <property type="protein sequence ID" value="MFC4310802.1"/>
    <property type="molecule type" value="Genomic_DNA"/>
</dbReference>
<accession>A0ABV8SUU8</accession>
<proteinExistence type="predicted"/>
<dbReference type="RefSeq" id="WP_380598603.1">
    <property type="nucleotide sequence ID" value="NZ_JBHSDU010000003.1"/>
</dbReference>
<organism evidence="1 2">
    <name type="scientific">Steroidobacter flavus</name>
    <dbReference type="NCBI Taxonomy" id="1842136"/>
    <lineage>
        <taxon>Bacteria</taxon>
        <taxon>Pseudomonadati</taxon>
        <taxon>Pseudomonadota</taxon>
        <taxon>Gammaproteobacteria</taxon>
        <taxon>Steroidobacterales</taxon>
        <taxon>Steroidobacteraceae</taxon>
        <taxon>Steroidobacter</taxon>
    </lineage>
</organism>